<dbReference type="PANTHER" id="PTHR42771">
    <property type="entry name" value="IRON(3+)-HYDROXAMATE IMPORT ATP-BINDING PROTEIN FHUC"/>
    <property type="match status" value="1"/>
</dbReference>
<name>A0ABQ0H5W7_9HYPH</name>
<keyword evidence="13" id="KW-1185">Reference proteome</keyword>
<organism evidence="12 13">
    <name type="scientific">Phyllobacterium phragmitis</name>
    <dbReference type="NCBI Taxonomy" id="2670329"/>
    <lineage>
        <taxon>Bacteria</taxon>
        <taxon>Pseudomonadati</taxon>
        <taxon>Pseudomonadota</taxon>
        <taxon>Alphaproteobacteria</taxon>
        <taxon>Hyphomicrobiales</taxon>
        <taxon>Phyllobacteriaceae</taxon>
        <taxon>Phyllobacterium</taxon>
    </lineage>
</organism>
<evidence type="ECO:0000313" key="13">
    <source>
        <dbReference type="Proteomes" id="UP001628091"/>
    </source>
</evidence>
<evidence type="ECO:0000256" key="2">
    <source>
        <dbReference type="ARBA" id="ARBA00005417"/>
    </source>
</evidence>
<dbReference type="InterPro" id="IPR017871">
    <property type="entry name" value="ABC_transporter-like_CS"/>
</dbReference>
<keyword evidence="4" id="KW-1003">Cell membrane</keyword>
<dbReference type="InterPro" id="IPR027417">
    <property type="entry name" value="P-loop_NTPase"/>
</dbReference>
<gene>
    <name evidence="12" type="primary">fecE</name>
    <name evidence="12" type="ORF">PPNSA23_42610</name>
</gene>
<evidence type="ECO:0000256" key="1">
    <source>
        <dbReference type="ARBA" id="ARBA00004202"/>
    </source>
</evidence>
<keyword evidence="5" id="KW-0410">Iron transport</keyword>
<keyword evidence="6" id="KW-0547">Nucleotide-binding</keyword>
<dbReference type="SMART" id="SM00382">
    <property type="entry name" value="AAA"/>
    <property type="match status" value="1"/>
</dbReference>
<comment type="similarity">
    <text evidence="2">Belongs to the ABC transporter superfamily.</text>
</comment>
<dbReference type="CDD" id="cd03214">
    <property type="entry name" value="ABC_Iron-Siderophores_B12_Hemin"/>
    <property type="match status" value="1"/>
</dbReference>
<dbReference type="SUPFAM" id="SSF52540">
    <property type="entry name" value="P-loop containing nucleoside triphosphate hydrolases"/>
    <property type="match status" value="1"/>
</dbReference>
<dbReference type="RefSeq" id="WP_407866740.1">
    <property type="nucleotide sequence ID" value="NZ_BAAFZP010000002.1"/>
</dbReference>
<dbReference type="PROSITE" id="PS00211">
    <property type="entry name" value="ABC_TRANSPORTER_1"/>
    <property type="match status" value="1"/>
</dbReference>
<evidence type="ECO:0000256" key="4">
    <source>
        <dbReference type="ARBA" id="ARBA00022475"/>
    </source>
</evidence>
<dbReference type="PANTHER" id="PTHR42771:SF2">
    <property type="entry name" value="IRON(3+)-HYDROXAMATE IMPORT ATP-BINDING PROTEIN FHUC"/>
    <property type="match status" value="1"/>
</dbReference>
<evidence type="ECO:0000256" key="7">
    <source>
        <dbReference type="ARBA" id="ARBA00022840"/>
    </source>
</evidence>
<accession>A0ABQ0H5W7</accession>
<evidence type="ECO:0000256" key="10">
    <source>
        <dbReference type="ARBA" id="ARBA00023136"/>
    </source>
</evidence>
<reference evidence="12 13" key="1">
    <citation type="submission" date="2024-10" db="EMBL/GenBank/DDBJ databases">
        <title>Isolation, draft genome sequencing and identification of Phyllobacterium sp. NSA23, isolated from leaf soil.</title>
        <authorList>
            <person name="Akita H."/>
        </authorList>
    </citation>
    <scope>NUCLEOTIDE SEQUENCE [LARGE SCALE GENOMIC DNA]</scope>
    <source>
        <strain evidence="12 13">NSA23</strain>
    </source>
</reference>
<evidence type="ECO:0000259" key="11">
    <source>
        <dbReference type="PROSITE" id="PS50893"/>
    </source>
</evidence>
<evidence type="ECO:0000256" key="3">
    <source>
        <dbReference type="ARBA" id="ARBA00022448"/>
    </source>
</evidence>
<dbReference type="EMBL" id="BAAFZP010000002">
    <property type="protein sequence ID" value="GAB1584318.1"/>
    <property type="molecule type" value="Genomic_DNA"/>
</dbReference>
<dbReference type="GO" id="GO:0005524">
    <property type="term" value="F:ATP binding"/>
    <property type="evidence" value="ECO:0007669"/>
    <property type="project" value="UniProtKB-KW"/>
</dbReference>
<dbReference type="Proteomes" id="UP001628091">
    <property type="component" value="Unassembled WGS sequence"/>
</dbReference>
<dbReference type="InterPro" id="IPR003593">
    <property type="entry name" value="AAA+_ATPase"/>
</dbReference>
<keyword evidence="10" id="KW-0472">Membrane</keyword>
<sequence length="262" mass="28534">MLEATDITASYGSTPVLHGLSTRFAAGRVTALVGPNGCGKSTLLKAIMGFLPIARGEIRLEDRPIRQFGRQSLARKIAYLPQECHCPDYMTLGELVELAGYARYSLVGGPSERDRRLFHEALGIVGLADKAGAQVNALSGGQRQRAWIAMVLAQETDVILMDEPVNHLDMKYQYAILGLVRELSMRHGKTVIVVLHDLNLTSAFADDVVMLRDGRVVAAGPVAQTLTAANVERVFDLEADIFGRDGRIVCLPRMQPTQPIPA</sequence>
<keyword evidence="3" id="KW-0813">Transport</keyword>
<comment type="subcellular location">
    <subcellularLocation>
        <location evidence="1">Cell membrane</location>
        <topology evidence="1">Peripheral membrane protein</topology>
    </subcellularLocation>
</comment>
<dbReference type="Pfam" id="PF00005">
    <property type="entry name" value="ABC_tran"/>
    <property type="match status" value="1"/>
</dbReference>
<comment type="caution">
    <text evidence="12">The sequence shown here is derived from an EMBL/GenBank/DDBJ whole genome shotgun (WGS) entry which is preliminary data.</text>
</comment>
<protein>
    <submittedName>
        <fullName evidence="12">Fe(3+) dicitrate ABC transporter ATP-binding protein FecE</fullName>
    </submittedName>
</protein>
<keyword evidence="8" id="KW-0408">Iron</keyword>
<keyword evidence="9" id="KW-0406">Ion transport</keyword>
<evidence type="ECO:0000256" key="9">
    <source>
        <dbReference type="ARBA" id="ARBA00023065"/>
    </source>
</evidence>
<dbReference type="InterPro" id="IPR003439">
    <property type="entry name" value="ABC_transporter-like_ATP-bd"/>
</dbReference>
<dbReference type="PROSITE" id="PS50893">
    <property type="entry name" value="ABC_TRANSPORTER_2"/>
    <property type="match status" value="1"/>
</dbReference>
<keyword evidence="7 12" id="KW-0067">ATP-binding</keyword>
<dbReference type="InterPro" id="IPR051535">
    <property type="entry name" value="Siderophore_ABC-ATPase"/>
</dbReference>
<evidence type="ECO:0000256" key="5">
    <source>
        <dbReference type="ARBA" id="ARBA00022496"/>
    </source>
</evidence>
<evidence type="ECO:0000256" key="6">
    <source>
        <dbReference type="ARBA" id="ARBA00022741"/>
    </source>
</evidence>
<evidence type="ECO:0000313" key="12">
    <source>
        <dbReference type="EMBL" id="GAB1584318.1"/>
    </source>
</evidence>
<evidence type="ECO:0000256" key="8">
    <source>
        <dbReference type="ARBA" id="ARBA00023004"/>
    </source>
</evidence>
<dbReference type="Gene3D" id="3.40.50.300">
    <property type="entry name" value="P-loop containing nucleotide triphosphate hydrolases"/>
    <property type="match status" value="1"/>
</dbReference>
<feature type="domain" description="ABC transporter" evidence="11">
    <location>
        <begin position="2"/>
        <end position="238"/>
    </location>
</feature>
<proteinExistence type="inferred from homology"/>